<protein>
    <recommendedName>
        <fullName evidence="3">TniQ protein</fullName>
    </recommendedName>
</protein>
<reference evidence="1 2" key="1">
    <citation type="submission" date="2015-06" db="EMBL/GenBank/DDBJ databases">
        <authorList>
            <person name="Ju K.-S."/>
            <person name="Doroghazi J.R."/>
            <person name="Metcalf W.W."/>
        </authorList>
    </citation>
    <scope>NUCLEOTIDE SEQUENCE [LARGE SCALE GENOMIC DNA]</scope>
    <source>
        <strain evidence="1 2">NRRL 3414</strain>
    </source>
</reference>
<evidence type="ECO:0008006" key="3">
    <source>
        <dbReference type="Google" id="ProtNLM"/>
    </source>
</evidence>
<dbReference type="RefSeq" id="WP_048585414.1">
    <property type="nucleotide sequence ID" value="NZ_LFNT01000059.1"/>
</dbReference>
<evidence type="ECO:0000313" key="1">
    <source>
        <dbReference type="EMBL" id="KMS69508.1"/>
    </source>
</evidence>
<evidence type="ECO:0000313" key="2">
    <source>
        <dbReference type="Proteomes" id="UP000037432"/>
    </source>
</evidence>
<proteinExistence type="predicted"/>
<comment type="caution">
    <text evidence="1">The sequence shown here is derived from an EMBL/GenBank/DDBJ whole genome shotgun (WGS) entry which is preliminary data.</text>
</comment>
<dbReference type="AlphaFoldDB" id="A0A0J7Z2L3"/>
<accession>A0A0J7Z2L3</accession>
<name>A0A0J7Z2L3_STRVR</name>
<sequence>MSPRFEPVVFRPLPRPLKPFPQETESSFLNRLATANAIPVQRLRQPSRWLTSRLDPIDQLSVLSGQPRTVFQYAIPRWENKSWNVSNGPLALTPRWACRRCVARRTGNPQQDVMVWMSKHHDQVCIPHRLWIGRAVENTARQLDLTDLPEVVQAQRRHYRLLRRRGPATIAACYEHCSAFWHSLFQRGYRLSDRAERLRRLSPNDRQVRPWEPQRYAAVYPEIVEAMSLYASPHWRSLALFRERFELFRAEFNRRLPQESALRTTARQWFLTELIRTALRIERSIEAAELKVIVAHHQHEASTP</sequence>
<dbReference type="OrthoDB" id="4966783at2"/>
<dbReference type="Proteomes" id="UP000037432">
    <property type="component" value="Unassembled WGS sequence"/>
</dbReference>
<gene>
    <name evidence="1" type="ORF">ACM01_34890</name>
</gene>
<dbReference type="PATRIC" id="fig|1938.3.peg.7274"/>
<organism evidence="1 2">
    <name type="scientific">Streptomyces viridochromogenes</name>
    <dbReference type="NCBI Taxonomy" id="1938"/>
    <lineage>
        <taxon>Bacteria</taxon>
        <taxon>Bacillati</taxon>
        <taxon>Actinomycetota</taxon>
        <taxon>Actinomycetes</taxon>
        <taxon>Kitasatosporales</taxon>
        <taxon>Streptomycetaceae</taxon>
        <taxon>Streptomyces</taxon>
    </lineage>
</organism>
<dbReference type="EMBL" id="LFNT01000059">
    <property type="protein sequence ID" value="KMS69508.1"/>
    <property type="molecule type" value="Genomic_DNA"/>
</dbReference>